<dbReference type="InterPro" id="IPR000008">
    <property type="entry name" value="C2_dom"/>
</dbReference>
<feature type="compositionally biased region" description="Pro residues" evidence="1">
    <location>
        <begin position="205"/>
        <end position="228"/>
    </location>
</feature>
<dbReference type="PANTHER" id="PTHR47052:SF3">
    <property type="entry name" value="INGRESSION PROTEIN 1"/>
    <property type="match status" value="1"/>
</dbReference>
<dbReference type="InterPro" id="IPR037791">
    <property type="entry name" value="C2_fungal_Inn1"/>
</dbReference>
<dbReference type="PROSITE" id="PS50004">
    <property type="entry name" value="C2"/>
    <property type="match status" value="1"/>
</dbReference>
<dbReference type="InterPro" id="IPR035892">
    <property type="entry name" value="C2_domain_sf"/>
</dbReference>
<feature type="compositionally biased region" description="Polar residues" evidence="1">
    <location>
        <begin position="855"/>
        <end position="876"/>
    </location>
</feature>
<comment type="caution">
    <text evidence="3">The sequence shown here is derived from an EMBL/GenBank/DDBJ whole genome shotgun (WGS) entry which is preliminary data.</text>
</comment>
<organism evidence="3 4">
    <name type="scientific">Cercophora samala</name>
    <dbReference type="NCBI Taxonomy" id="330535"/>
    <lineage>
        <taxon>Eukaryota</taxon>
        <taxon>Fungi</taxon>
        <taxon>Dikarya</taxon>
        <taxon>Ascomycota</taxon>
        <taxon>Pezizomycotina</taxon>
        <taxon>Sordariomycetes</taxon>
        <taxon>Sordariomycetidae</taxon>
        <taxon>Sordariales</taxon>
        <taxon>Lasiosphaeriaceae</taxon>
        <taxon>Cercophora</taxon>
    </lineage>
</organism>
<dbReference type="Gene3D" id="2.60.40.150">
    <property type="entry name" value="C2 domain"/>
    <property type="match status" value="1"/>
</dbReference>
<proteinExistence type="predicted"/>
<evidence type="ECO:0000313" key="4">
    <source>
        <dbReference type="Proteomes" id="UP001174997"/>
    </source>
</evidence>
<reference evidence="3" key="1">
    <citation type="submission" date="2023-06" db="EMBL/GenBank/DDBJ databases">
        <title>Genome-scale phylogeny and comparative genomics of the fungal order Sordariales.</title>
        <authorList>
            <consortium name="Lawrence Berkeley National Laboratory"/>
            <person name="Hensen N."/>
            <person name="Bonometti L."/>
            <person name="Westerberg I."/>
            <person name="Brannstrom I.O."/>
            <person name="Guillou S."/>
            <person name="Cros-Aarteil S."/>
            <person name="Calhoun S."/>
            <person name="Haridas S."/>
            <person name="Kuo A."/>
            <person name="Mondo S."/>
            <person name="Pangilinan J."/>
            <person name="Riley R."/>
            <person name="Labutti K."/>
            <person name="Andreopoulos B."/>
            <person name="Lipzen A."/>
            <person name="Chen C."/>
            <person name="Yanf M."/>
            <person name="Daum C."/>
            <person name="Ng V."/>
            <person name="Clum A."/>
            <person name="Steindorff A."/>
            <person name="Ohm R."/>
            <person name="Martin F."/>
            <person name="Silar P."/>
            <person name="Natvig D."/>
            <person name="Lalanne C."/>
            <person name="Gautier V."/>
            <person name="Ament-Velasquez S.L."/>
            <person name="Kruys A."/>
            <person name="Hutchinson M.I."/>
            <person name="Powell A.J."/>
            <person name="Barry K."/>
            <person name="Miller A.N."/>
            <person name="Grigoriev I.V."/>
            <person name="Debuchy R."/>
            <person name="Gladieux P."/>
            <person name="Thoren M.H."/>
            <person name="Johannesson H."/>
        </authorList>
    </citation>
    <scope>NUCLEOTIDE SEQUENCE</scope>
    <source>
        <strain evidence="3">CBS 307.81</strain>
    </source>
</reference>
<feature type="compositionally biased region" description="Basic and acidic residues" evidence="1">
    <location>
        <begin position="1003"/>
        <end position="1015"/>
    </location>
</feature>
<feature type="compositionally biased region" description="Pro residues" evidence="1">
    <location>
        <begin position="709"/>
        <end position="721"/>
    </location>
</feature>
<feature type="compositionally biased region" description="Polar residues" evidence="1">
    <location>
        <begin position="516"/>
        <end position="562"/>
    </location>
</feature>
<dbReference type="AlphaFoldDB" id="A0AA39ZK00"/>
<feature type="domain" description="C2" evidence="2">
    <location>
        <begin position="10"/>
        <end position="129"/>
    </location>
</feature>
<dbReference type="PANTHER" id="PTHR47052">
    <property type="entry name" value="CONSERVED SERINE PROLINE-RICH PROTEIN (AFU_ORTHOLOGUE AFUA_2G01790)"/>
    <property type="match status" value="1"/>
</dbReference>
<feature type="compositionally biased region" description="Polar residues" evidence="1">
    <location>
        <begin position="978"/>
        <end position="996"/>
    </location>
</feature>
<dbReference type="CDD" id="cd08681">
    <property type="entry name" value="C2_fungal_Inn1p-like"/>
    <property type="match status" value="1"/>
</dbReference>
<name>A0AA39ZK00_9PEZI</name>
<feature type="compositionally biased region" description="Polar residues" evidence="1">
    <location>
        <begin position="339"/>
        <end position="355"/>
    </location>
</feature>
<dbReference type="SMART" id="SM00239">
    <property type="entry name" value="C2"/>
    <property type="match status" value="1"/>
</dbReference>
<feature type="region of interest" description="Disordered" evidence="1">
    <location>
        <begin position="156"/>
        <end position="622"/>
    </location>
</feature>
<feature type="compositionally biased region" description="Gly residues" evidence="1">
    <location>
        <begin position="1017"/>
        <end position="1029"/>
    </location>
</feature>
<feature type="region of interest" description="Disordered" evidence="1">
    <location>
        <begin position="794"/>
        <end position="1060"/>
    </location>
</feature>
<evidence type="ECO:0000256" key="1">
    <source>
        <dbReference type="SAM" id="MobiDB-lite"/>
    </source>
</evidence>
<feature type="compositionally biased region" description="Pro residues" evidence="1">
    <location>
        <begin position="824"/>
        <end position="835"/>
    </location>
</feature>
<feature type="compositionally biased region" description="Polar residues" evidence="1">
    <location>
        <begin position="687"/>
        <end position="699"/>
    </location>
</feature>
<sequence>MSTRTKALPLAHTAGIFSDMSADGPEIGMLVLVVDRAKNLPNRKTIGKQDPYCAARLGKEAKKTNTDIRGGQTPRWDQELRFTVHDSPDYFQLKVSVFNDDKRTELIGEAWIDLRDIIVDGGGQSDQWHQLQCRGKYAGELRLELTYYDNQPKLDKTATKSRNQQTASADNEQQPETAPMSATGPRAMPKRRPLPSDPVTGKTPSPAPASKPPPAPAPEPLETPPRSQPNPISSYAPSQSPLQHLEYGSQSSRYQQQQQQQLPDQYPHRERSADRRREPPPPQQYQTPERVERYPAQQQLTYDRYDSRPNDPYGAPQQEAPNDFSDDRPPPPPAHRSRPNLNSAPSSGFQGTPPTMRQDVLRNEAHRASASPSSYPGRPTYKAADSAPAALPGSQYQAIEQPPPPRHYSYDSNGYDQSHRGMQATVEDVPESPESSNSHRRSMGRAPPGQSQPQYDLDFESTSPAPLNITGRRPSNAVQDQHYSTSPGMQDQRYSTSPGVQDQRYSTSPGVHDQRYSTSPGVQDQRYSTSPGVQDQRYSTSPGMQDQSGYQGSNGYVMSSTDLSRREPSDYSSSSNYGRHSEPSLPTYESHQNQRALPWRDEPDNGPNSYPAAPVPAALIPGIDPNISQEIALRVNEDSGRQRRYNQPTEMETPPRGRTMDVARRYDQDGSPASFNAQPPAHGRSPMTYTAGPSTSSVNVVIKSRAYSPNPPVRDPSPNPPQQHHNLPQQQHTIRRKSVSPRPPSSDSRAMSSVPFGPDSYEVLNPTAAAAAMHDPTAALPDYDAATGKIITHDGREVDPSDHLPMDTWAPEPEPKKPTQTSPAPRPTPGGPQPQPVSSTGRRPLRIAAAPRPQSYATSDSFDSVTPSPPVSNGRNRLQKKPPHRMSISSGFSPSEPVMSGANGLGPGRRNSNVGPDSQPLAPLPPHQDNFNPPRNLPRASTFDYGAGENYHPSMQGSIGRNGPPPPAKIPLALPPSQGYNGNMSGALQLHSSSAARRSGMNDYDHYDGGYRHQNDGYGGGGGGGGGGRELSLEEELRQIDIGTGRSSRRHQGYAHQGQW</sequence>
<gene>
    <name evidence="3" type="ORF">QBC41DRAFT_313850</name>
</gene>
<feature type="compositionally biased region" description="Polar residues" evidence="1">
    <location>
        <begin position="160"/>
        <end position="176"/>
    </location>
</feature>
<dbReference type="Pfam" id="PF00168">
    <property type="entry name" value="C2"/>
    <property type="match status" value="1"/>
</dbReference>
<dbReference type="SUPFAM" id="SSF49562">
    <property type="entry name" value="C2 domain (Calcium/lipid-binding domain, CaLB)"/>
    <property type="match status" value="1"/>
</dbReference>
<feature type="compositionally biased region" description="Basic and acidic residues" evidence="1">
    <location>
        <begin position="266"/>
        <end position="279"/>
    </location>
</feature>
<feature type="compositionally biased region" description="Low complexity" evidence="1">
    <location>
        <begin position="722"/>
        <end position="732"/>
    </location>
</feature>
<dbReference type="Proteomes" id="UP001174997">
    <property type="component" value="Unassembled WGS sequence"/>
</dbReference>
<evidence type="ECO:0000313" key="3">
    <source>
        <dbReference type="EMBL" id="KAK0672450.1"/>
    </source>
</evidence>
<feature type="compositionally biased region" description="Polar residues" evidence="1">
    <location>
        <begin position="476"/>
        <end position="509"/>
    </location>
</feature>
<accession>A0AA39ZK00</accession>
<dbReference type="EMBL" id="JAULSY010000013">
    <property type="protein sequence ID" value="KAK0672450.1"/>
    <property type="molecule type" value="Genomic_DNA"/>
</dbReference>
<feature type="compositionally biased region" description="Low complexity" evidence="1">
    <location>
        <begin position="836"/>
        <end position="853"/>
    </location>
</feature>
<dbReference type="InterPro" id="IPR052981">
    <property type="entry name" value="Ingression_C2_domain"/>
</dbReference>
<feature type="compositionally biased region" description="Polar residues" evidence="1">
    <location>
        <begin position="229"/>
        <end position="254"/>
    </location>
</feature>
<feature type="compositionally biased region" description="Basic and acidic residues" evidence="1">
    <location>
        <begin position="653"/>
        <end position="668"/>
    </location>
</feature>
<feature type="compositionally biased region" description="Polar residues" evidence="1">
    <location>
        <begin position="449"/>
        <end position="465"/>
    </location>
</feature>
<feature type="region of interest" description="Disordered" evidence="1">
    <location>
        <begin position="635"/>
        <end position="758"/>
    </location>
</feature>
<feature type="compositionally biased region" description="Basic and acidic residues" evidence="1">
    <location>
        <begin position="794"/>
        <end position="805"/>
    </location>
</feature>
<feature type="compositionally biased region" description="Low complexity" evidence="1">
    <location>
        <begin position="745"/>
        <end position="755"/>
    </location>
</feature>
<keyword evidence="4" id="KW-1185">Reference proteome</keyword>
<evidence type="ECO:0000259" key="2">
    <source>
        <dbReference type="PROSITE" id="PS50004"/>
    </source>
</evidence>
<protein>
    <recommendedName>
        <fullName evidence="2">C2 domain-containing protein</fullName>
    </recommendedName>
</protein>